<evidence type="ECO:0000313" key="6">
    <source>
        <dbReference type="EMBL" id="OJI98670.1"/>
    </source>
</evidence>
<evidence type="ECO:0000259" key="5">
    <source>
        <dbReference type="Pfam" id="PF00891"/>
    </source>
</evidence>
<dbReference type="Pfam" id="PF00891">
    <property type="entry name" value="Methyltransf_2"/>
    <property type="match status" value="1"/>
</dbReference>
<evidence type="ECO:0000256" key="3">
    <source>
        <dbReference type="ARBA" id="ARBA00022691"/>
    </source>
</evidence>
<dbReference type="InterPro" id="IPR036390">
    <property type="entry name" value="WH_DNA-bd_sf"/>
</dbReference>
<dbReference type="GO" id="GO:0044550">
    <property type="term" value="P:secondary metabolite biosynthetic process"/>
    <property type="evidence" value="ECO:0007669"/>
    <property type="project" value="UniProtKB-ARBA"/>
</dbReference>
<keyword evidence="3" id="KW-0949">S-adenosyl-L-methionine</keyword>
<dbReference type="VEuPathDB" id="FungiDB:ASPVEDRAFT_38184"/>
<dbReference type="SUPFAM" id="SSF53335">
    <property type="entry name" value="S-adenosyl-L-methionine-dependent methyltransferases"/>
    <property type="match status" value="1"/>
</dbReference>
<protein>
    <recommendedName>
        <fullName evidence="5">O-methyltransferase C-terminal domain-containing protein</fullName>
    </recommendedName>
</protein>
<gene>
    <name evidence="6" type="ORF">ASPVEDRAFT_38184</name>
</gene>
<evidence type="ECO:0000256" key="4">
    <source>
        <dbReference type="ARBA" id="ARBA00038277"/>
    </source>
</evidence>
<dbReference type="InterPro" id="IPR016461">
    <property type="entry name" value="COMT-like"/>
</dbReference>
<dbReference type="PROSITE" id="PS51683">
    <property type="entry name" value="SAM_OMT_II"/>
    <property type="match status" value="1"/>
</dbReference>
<keyword evidence="1" id="KW-0489">Methyltransferase</keyword>
<dbReference type="RefSeq" id="XP_040664433.1">
    <property type="nucleotide sequence ID" value="XM_040811644.1"/>
</dbReference>
<dbReference type="GO" id="GO:0032259">
    <property type="term" value="P:methylation"/>
    <property type="evidence" value="ECO:0007669"/>
    <property type="project" value="UniProtKB-KW"/>
</dbReference>
<dbReference type="InterPro" id="IPR029063">
    <property type="entry name" value="SAM-dependent_MTases_sf"/>
</dbReference>
<evidence type="ECO:0000256" key="1">
    <source>
        <dbReference type="ARBA" id="ARBA00022603"/>
    </source>
</evidence>
<proteinExistence type="inferred from homology"/>
<name>A0A1L9PAW3_ASPVE</name>
<reference evidence="7" key="1">
    <citation type="journal article" date="2017" name="Genome Biol.">
        <title>Comparative genomics reveals high biological diversity and specific adaptations in the industrially and medically important fungal genus Aspergillus.</title>
        <authorList>
            <person name="de Vries R.P."/>
            <person name="Riley R."/>
            <person name="Wiebenga A."/>
            <person name="Aguilar-Osorio G."/>
            <person name="Amillis S."/>
            <person name="Uchima C.A."/>
            <person name="Anderluh G."/>
            <person name="Asadollahi M."/>
            <person name="Askin M."/>
            <person name="Barry K."/>
            <person name="Battaglia E."/>
            <person name="Bayram O."/>
            <person name="Benocci T."/>
            <person name="Braus-Stromeyer S.A."/>
            <person name="Caldana C."/>
            <person name="Canovas D."/>
            <person name="Cerqueira G.C."/>
            <person name="Chen F."/>
            <person name="Chen W."/>
            <person name="Choi C."/>
            <person name="Clum A."/>
            <person name="Dos Santos R.A."/>
            <person name="Damasio A.R."/>
            <person name="Diallinas G."/>
            <person name="Emri T."/>
            <person name="Fekete E."/>
            <person name="Flipphi M."/>
            <person name="Freyberg S."/>
            <person name="Gallo A."/>
            <person name="Gournas C."/>
            <person name="Habgood R."/>
            <person name="Hainaut M."/>
            <person name="Harispe M.L."/>
            <person name="Henrissat B."/>
            <person name="Hilden K.S."/>
            <person name="Hope R."/>
            <person name="Hossain A."/>
            <person name="Karabika E."/>
            <person name="Karaffa L."/>
            <person name="Karanyi Z."/>
            <person name="Krasevec N."/>
            <person name="Kuo A."/>
            <person name="Kusch H."/>
            <person name="LaButti K."/>
            <person name="Lagendijk E.L."/>
            <person name="Lapidus A."/>
            <person name="Levasseur A."/>
            <person name="Lindquist E."/>
            <person name="Lipzen A."/>
            <person name="Logrieco A.F."/>
            <person name="MacCabe A."/>
            <person name="Maekelae M.R."/>
            <person name="Malavazi I."/>
            <person name="Melin P."/>
            <person name="Meyer V."/>
            <person name="Mielnichuk N."/>
            <person name="Miskei M."/>
            <person name="Molnar A.P."/>
            <person name="Mule G."/>
            <person name="Ngan C.Y."/>
            <person name="Orejas M."/>
            <person name="Orosz E."/>
            <person name="Ouedraogo J.P."/>
            <person name="Overkamp K.M."/>
            <person name="Park H.-S."/>
            <person name="Perrone G."/>
            <person name="Piumi F."/>
            <person name="Punt P.J."/>
            <person name="Ram A.F."/>
            <person name="Ramon A."/>
            <person name="Rauscher S."/>
            <person name="Record E."/>
            <person name="Riano-Pachon D.M."/>
            <person name="Robert V."/>
            <person name="Roehrig J."/>
            <person name="Ruller R."/>
            <person name="Salamov A."/>
            <person name="Salih N.S."/>
            <person name="Samson R.A."/>
            <person name="Sandor E."/>
            <person name="Sanguinetti M."/>
            <person name="Schuetze T."/>
            <person name="Sepcic K."/>
            <person name="Shelest E."/>
            <person name="Sherlock G."/>
            <person name="Sophianopoulou V."/>
            <person name="Squina F.M."/>
            <person name="Sun H."/>
            <person name="Susca A."/>
            <person name="Todd R.B."/>
            <person name="Tsang A."/>
            <person name="Unkles S.E."/>
            <person name="van de Wiele N."/>
            <person name="van Rossen-Uffink D."/>
            <person name="Oliveira J.V."/>
            <person name="Vesth T.C."/>
            <person name="Visser J."/>
            <person name="Yu J.-H."/>
            <person name="Zhou M."/>
            <person name="Andersen M.R."/>
            <person name="Archer D.B."/>
            <person name="Baker S.E."/>
            <person name="Benoit I."/>
            <person name="Brakhage A.A."/>
            <person name="Braus G.H."/>
            <person name="Fischer R."/>
            <person name="Frisvad J.C."/>
            <person name="Goldman G.H."/>
            <person name="Houbraken J."/>
            <person name="Oakley B."/>
            <person name="Pocsi I."/>
            <person name="Scazzocchio C."/>
            <person name="Seiboth B."/>
            <person name="vanKuyk P.A."/>
            <person name="Wortman J."/>
            <person name="Dyer P.S."/>
            <person name="Grigoriev I.V."/>
        </authorList>
    </citation>
    <scope>NUCLEOTIDE SEQUENCE [LARGE SCALE GENOMIC DNA]</scope>
    <source>
        <strain evidence="7">CBS 583.65</strain>
    </source>
</reference>
<dbReference type="GeneID" id="63727155"/>
<keyword evidence="7" id="KW-1185">Reference proteome</keyword>
<organism evidence="6 7">
    <name type="scientific">Aspergillus versicolor CBS 583.65</name>
    <dbReference type="NCBI Taxonomy" id="1036611"/>
    <lineage>
        <taxon>Eukaryota</taxon>
        <taxon>Fungi</taxon>
        <taxon>Dikarya</taxon>
        <taxon>Ascomycota</taxon>
        <taxon>Pezizomycotina</taxon>
        <taxon>Eurotiomycetes</taxon>
        <taxon>Eurotiomycetidae</taxon>
        <taxon>Eurotiales</taxon>
        <taxon>Aspergillaceae</taxon>
        <taxon>Aspergillus</taxon>
        <taxon>Aspergillus subgen. Nidulantes</taxon>
    </lineage>
</organism>
<evidence type="ECO:0000313" key="7">
    <source>
        <dbReference type="Proteomes" id="UP000184073"/>
    </source>
</evidence>
<comment type="similarity">
    <text evidence="4">Belongs to the class I-like SAM-binding methyltransferase superfamily. Cation-independent O-methyltransferase family.</text>
</comment>
<dbReference type="AlphaFoldDB" id="A0A1L9PAW3"/>
<keyword evidence="2" id="KW-0808">Transferase</keyword>
<dbReference type="Gene3D" id="3.40.50.150">
    <property type="entry name" value="Vaccinia Virus protein VP39"/>
    <property type="match status" value="1"/>
</dbReference>
<evidence type="ECO:0000256" key="2">
    <source>
        <dbReference type="ARBA" id="ARBA00022679"/>
    </source>
</evidence>
<sequence>MALNTTIVDLARKITAAAEVIDGFTTENNFSLSFDADSADPATLHGENAQAYQQARITAVEAATEMNALLSGNNAVFLDLCTYYHAASALRAVLTFNLASSIPLTGSTTYEAIAQKTDTGNLDKKTIQRLFAILTSYHIFKQPSPGHIAHTRLSKAMLTNPSLSAMVQFGFEEVYGFSYHLVEALKKWGPSEEPNETGFNASTGSEATFYEYIDEKRNQGKSSSFTAMLEETAEYEFWDMDVVVRGLEWEGVDLLVDVAGSVGHVSIELAKRYEHLQFIVQDYDTVIRRGEDALPAELKDRIKFEAKDIFEKQETIPGKKVVYFLRAILHNWSDKYARRILQAIVPAMKPEDRIVINEQIVSDGTSLLTERMARFSDMTMWAGFNGQERTAEQFEELVRSVPGLEIVQISPGLGLGIVEICSDGVL</sequence>
<dbReference type="OrthoDB" id="1606438at2759"/>
<accession>A0A1L9PAW3</accession>
<dbReference type="Gene3D" id="1.10.10.10">
    <property type="entry name" value="Winged helix-like DNA-binding domain superfamily/Winged helix DNA-binding domain"/>
    <property type="match status" value="1"/>
</dbReference>
<dbReference type="GO" id="GO:0008171">
    <property type="term" value="F:O-methyltransferase activity"/>
    <property type="evidence" value="ECO:0007669"/>
    <property type="project" value="InterPro"/>
</dbReference>
<dbReference type="SUPFAM" id="SSF46785">
    <property type="entry name" value="Winged helix' DNA-binding domain"/>
    <property type="match status" value="1"/>
</dbReference>
<dbReference type="InterPro" id="IPR036388">
    <property type="entry name" value="WH-like_DNA-bd_sf"/>
</dbReference>
<dbReference type="PANTHER" id="PTHR43712:SF5">
    <property type="entry name" value="O-METHYLTRANSFERASE ASQN-RELATED"/>
    <property type="match status" value="1"/>
</dbReference>
<dbReference type="InterPro" id="IPR001077">
    <property type="entry name" value="COMT_C"/>
</dbReference>
<dbReference type="PANTHER" id="PTHR43712">
    <property type="entry name" value="PUTATIVE (AFU_ORTHOLOGUE AFUA_4G14580)-RELATED"/>
    <property type="match status" value="1"/>
</dbReference>
<dbReference type="EMBL" id="KV878126">
    <property type="protein sequence ID" value="OJI98670.1"/>
    <property type="molecule type" value="Genomic_DNA"/>
</dbReference>
<feature type="domain" description="O-methyltransferase C-terminal" evidence="5">
    <location>
        <begin position="195"/>
        <end position="399"/>
    </location>
</feature>
<dbReference type="Proteomes" id="UP000184073">
    <property type="component" value="Unassembled WGS sequence"/>
</dbReference>